<feature type="compositionally biased region" description="Basic and acidic residues" evidence="1">
    <location>
        <begin position="1243"/>
        <end position="1257"/>
    </location>
</feature>
<evidence type="ECO:0000256" key="1">
    <source>
        <dbReference type="SAM" id="MobiDB-lite"/>
    </source>
</evidence>
<dbReference type="PRINTS" id="PR00929">
    <property type="entry name" value="ATHOOK"/>
</dbReference>
<dbReference type="SMART" id="SM00384">
    <property type="entry name" value="AT_hook"/>
    <property type="match status" value="4"/>
</dbReference>
<feature type="compositionally biased region" description="Polar residues" evidence="1">
    <location>
        <begin position="781"/>
        <end position="800"/>
    </location>
</feature>
<feature type="compositionally biased region" description="Low complexity" evidence="1">
    <location>
        <begin position="398"/>
        <end position="411"/>
    </location>
</feature>
<feature type="compositionally biased region" description="Basic and acidic residues" evidence="1">
    <location>
        <begin position="824"/>
        <end position="833"/>
    </location>
</feature>
<dbReference type="EMBL" id="JAZAVK010000113">
    <property type="protein sequence ID" value="KAK7422010.1"/>
    <property type="molecule type" value="Genomic_DNA"/>
</dbReference>
<accession>A0ABR1HLD0</accession>
<feature type="compositionally biased region" description="Basic and acidic residues" evidence="1">
    <location>
        <begin position="496"/>
        <end position="508"/>
    </location>
</feature>
<keyword evidence="3" id="KW-1185">Reference proteome</keyword>
<dbReference type="InterPro" id="IPR017956">
    <property type="entry name" value="AT_hook_DNA-bd_motif"/>
</dbReference>
<feature type="compositionally biased region" description="Polar residues" evidence="1">
    <location>
        <begin position="267"/>
        <end position="282"/>
    </location>
</feature>
<evidence type="ECO:0000313" key="2">
    <source>
        <dbReference type="EMBL" id="KAK7422010.1"/>
    </source>
</evidence>
<protein>
    <submittedName>
        <fullName evidence="2">Uncharacterized protein</fullName>
    </submittedName>
</protein>
<feature type="region of interest" description="Disordered" evidence="1">
    <location>
        <begin position="1179"/>
        <end position="1434"/>
    </location>
</feature>
<feature type="compositionally biased region" description="Low complexity" evidence="1">
    <location>
        <begin position="979"/>
        <end position="991"/>
    </location>
</feature>
<feature type="compositionally biased region" description="Acidic residues" evidence="1">
    <location>
        <begin position="678"/>
        <end position="731"/>
    </location>
</feature>
<reference evidence="2 3" key="1">
    <citation type="journal article" date="2025" name="Microbiol. Resour. Announc.">
        <title>Draft genome sequences for Neonectria magnoliae and Neonectria punicea, canker pathogens of Liriodendron tulipifera and Acer saccharum in West Virginia.</title>
        <authorList>
            <person name="Petronek H.M."/>
            <person name="Kasson M.T."/>
            <person name="Metheny A.M."/>
            <person name="Stauder C.M."/>
            <person name="Lovett B."/>
            <person name="Lynch S.C."/>
            <person name="Garnas J.R."/>
            <person name="Kasson L.R."/>
            <person name="Stajich J.E."/>
        </authorList>
    </citation>
    <scope>NUCLEOTIDE SEQUENCE [LARGE SCALE GENOMIC DNA]</scope>
    <source>
        <strain evidence="2 3">NRRL 64651</strain>
    </source>
</reference>
<comment type="caution">
    <text evidence="2">The sequence shown here is derived from an EMBL/GenBank/DDBJ whole genome shotgun (WGS) entry which is preliminary data.</text>
</comment>
<feature type="compositionally biased region" description="Basic and acidic residues" evidence="1">
    <location>
        <begin position="582"/>
        <end position="595"/>
    </location>
</feature>
<feature type="compositionally biased region" description="Basic and acidic residues" evidence="1">
    <location>
        <begin position="1096"/>
        <end position="1124"/>
    </location>
</feature>
<feature type="compositionally biased region" description="Pro residues" evidence="1">
    <location>
        <begin position="207"/>
        <end position="219"/>
    </location>
</feature>
<feature type="compositionally biased region" description="Acidic residues" evidence="1">
    <location>
        <begin position="637"/>
        <end position="652"/>
    </location>
</feature>
<feature type="compositionally biased region" description="Low complexity" evidence="1">
    <location>
        <begin position="1347"/>
        <end position="1358"/>
    </location>
</feature>
<feature type="compositionally biased region" description="Polar residues" evidence="1">
    <location>
        <begin position="1203"/>
        <end position="1212"/>
    </location>
</feature>
<feature type="region of interest" description="Disordered" evidence="1">
    <location>
        <begin position="130"/>
        <end position="321"/>
    </location>
</feature>
<feature type="compositionally biased region" description="Basic residues" evidence="1">
    <location>
        <begin position="283"/>
        <end position="292"/>
    </location>
</feature>
<feature type="region of interest" description="Disordered" evidence="1">
    <location>
        <begin position="26"/>
        <end position="61"/>
    </location>
</feature>
<feature type="compositionally biased region" description="Pro residues" evidence="1">
    <location>
        <begin position="1395"/>
        <end position="1405"/>
    </location>
</feature>
<feature type="compositionally biased region" description="Polar residues" evidence="1">
    <location>
        <begin position="849"/>
        <end position="867"/>
    </location>
</feature>
<feature type="compositionally biased region" description="Low complexity" evidence="1">
    <location>
        <begin position="420"/>
        <end position="436"/>
    </location>
</feature>
<feature type="compositionally biased region" description="Polar residues" evidence="1">
    <location>
        <begin position="745"/>
        <end position="754"/>
    </location>
</feature>
<organism evidence="2 3">
    <name type="scientific">Neonectria magnoliae</name>
    <dbReference type="NCBI Taxonomy" id="2732573"/>
    <lineage>
        <taxon>Eukaryota</taxon>
        <taxon>Fungi</taxon>
        <taxon>Dikarya</taxon>
        <taxon>Ascomycota</taxon>
        <taxon>Pezizomycotina</taxon>
        <taxon>Sordariomycetes</taxon>
        <taxon>Hypocreomycetidae</taxon>
        <taxon>Hypocreales</taxon>
        <taxon>Nectriaceae</taxon>
        <taxon>Neonectria</taxon>
    </lineage>
</organism>
<sequence>MSRRGRHGANPASYSIRWHSFADVNTPSADIMSSPDPLNDSDEEAIIEPSSAHRATRSVTRSLRSDRYLARDTSPRKQMFELEVGDNKAPQKLLVTVETEGATATVPDGGARRKLFQSSSPLNMIRHRERATTTTVPLKETIEEELADPNATPKRRGRPRKSNGTPIPGAGVKRRAGTPIKRTPRRPRITKSTDLNGELDLGLPELQPEPQPELQPEPQPTTKSARRGRPPKNRITELDDGLELGQPEAQPTPKSARRGRPPKNHTTELSNGTEQPEAQPTPKSKRRGRPPKNRTAEPSSELGIESSRGTTARARGRQAIIPEDLMEMTNEAMDFAPNDVEPQEDNEVTFVIPPSETGASEGPIVAAAEPASEADSDIWMATLDDEPTPRAANQTTQSAPAASSEPDADTSQAGDYGHLAPAASDVSSDDAPPSDSGPGGSDTIAQGEDFSMIFMDSLPSIQELRSSVRMPVEDDYGEETSLIINNTLESLRQSLQKRDESDANKETVEAPEQSSSVPIETGPAEPWQPSIRPPMTFSPNRNLSPRWLRSPRRGNSSPLRRQVLKSKAKQTDDNPQNAGEQTIERQEVTSSEKRIASGHLNEGESNMYDDSFSEIPQDVLQAATPRRPQTTTRNENLMDEEPLEEEPLEEEEVLKQETLQGPFQEQSSQKQVFQGEHLDEEPMEQEYMEEDYVEEAPLQEEDLEEEQPEEDPVEEELPINESAEENQEMEDAPQSQHIEEPSIPESASNMSFVSRSDAGPLPTPDDTPPQIEAQAEDQEKSIQASQPSVGAVSPKTSSPLAVSARRSQVVPEIVEEMVDDLEEELPRDLEPDASRLWLDSHQPRPKVTPVNQMTSPLQDPQSLAPETTQEKISRPLLSPIVRAGRALQSVTSDPPSPEPREHQLRSPFRSSVPRELGPTALDTQTIRRKSMSPRRPLSFPPANPSPSAGQLYEDPFGSDSRHTGQHSFMEALERSTGNRSSQRTQSSPSESLASSMRIVLPDDVKMSWVADEGPISANLRGYVPLKDFARSTTANVANNSMFQAQNDEMVDEVDDQPREGDDDTDIWEFEAERETPRTTRQRPFGNRRRALPNTWTKDDTRRSQRDASLASRREKASPVEKAAPEEAQADDYSLLAQRQAAKEPQAAPQSVTKASRFDLSSFFSSPAAIPGMLAEKFLPSKTTPSFGARPTEPEPVQAAPALLTSSMFSQVAQKEFQPRNSPRKDLFSPAKVAQREFQQQSSPHEDPFSVPRARELEPSLEEQLSPQQTPEDFEMPSVAQKQNFTPQPKLPDAGFFKSSARSAAPTPPRMQLSHADIQRWQYETSVASESPETSGTLLRPLPARNASPSKSSLRSPLKPHTPGRVVEFTSSVLSPVEQAKVRQMRRLSNSSASQPAPPPQRPPPQRVDKENHDATDISMSDASPLAKTPQPEPLSQSVWTRQHWLLLDEFLQLRRAGLYELIYERRADKYLGKTVKSHGETMIMERWHLDIVDAFKAAVGGWDEATLVKRLFALIVGEEKRGQGIVERPSRVMFH</sequence>
<proteinExistence type="predicted"/>
<feature type="compositionally biased region" description="Basic residues" evidence="1">
    <location>
        <begin position="172"/>
        <end position="189"/>
    </location>
</feature>
<feature type="compositionally biased region" description="Polar residues" evidence="1">
    <location>
        <begin position="657"/>
        <end position="672"/>
    </location>
</feature>
<feature type="region of interest" description="Disordered" evidence="1">
    <location>
        <begin position="493"/>
        <end position="807"/>
    </location>
</feature>
<feature type="region of interest" description="Disordered" evidence="1">
    <location>
        <begin position="1045"/>
        <end position="1153"/>
    </location>
</feature>
<evidence type="ECO:0000313" key="3">
    <source>
        <dbReference type="Proteomes" id="UP001498421"/>
    </source>
</evidence>
<feature type="region of interest" description="Disordered" evidence="1">
    <location>
        <begin position="337"/>
        <end position="451"/>
    </location>
</feature>
<name>A0ABR1HLD0_9HYPO</name>
<gene>
    <name evidence="2" type="ORF">QQZ08_009658</name>
</gene>
<feature type="region of interest" description="Disordered" evidence="1">
    <location>
        <begin position="821"/>
        <end position="994"/>
    </location>
</feature>
<feature type="compositionally biased region" description="Low complexity" evidence="1">
    <location>
        <begin position="621"/>
        <end position="633"/>
    </location>
</feature>
<feature type="compositionally biased region" description="Acidic residues" evidence="1">
    <location>
        <begin position="1048"/>
        <end position="1069"/>
    </location>
</feature>
<feature type="compositionally biased region" description="Basic and acidic residues" evidence="1">
    <location>
        <begin position="1406"/>
        <end position="1415"/>
    </location>
</feature>
<feature type="compositionally biased region" description="Low complexity" evidence="1">
    <location>
        <begin position="363"/>
        <end position="373"/>
    </location>
</feature>
<feature type="compositionally biased region" description="Polar residues" evidence="1">
    <location>
        <begin position="1321"/>
        <end position="1336"/>
    </location>
</feature>
<dbReference type="Proteomes" id="UP001498421">
    <property type="component" value="Unassembled WGS sequence"/>
</dbReference>